<proteinExistence type="predicted"/>
<dbReference type="GO" id="GO:0005524">
    <property type="term" value="F:ATP binding"/>
    <property type="evidence" value="ECO:0007669"/>
    <property type="project" value="UniProtKB-KW"/>
</dbReference>
<dbReference type="SUPFAM" id="SSF47323">
    <property type="entry name" value="Anticodon-binding domain of a subclass of class I aminoacyl-tRNA synthetases"/>
    <property type="match status" value="1"/>
</dbReference>
<dbReference type="Proteomes" id="UP000005237">
    <property type="component" value="Unassembled WGS sequence"/>
</dbReference>
<dbReference type="InterPro" id="IPR009080">
    <property type="entry name" value="tRNAsynth_Ia_anticodon-bd"/>
</dbReference>
<keyword evidence="8" id="KW-1185">Reference proteome</keyword>
<evidence type="ECO:0000313" key="8">
    <source>
        <dbReference type="Proteomes" id="UP000005237"/>
    </source>
</evidence>
<reference evidence="7" key="2">
    <citation type="submission" date="2022-06" db="UniProtKB">
        <authorList>
            <consortium name="EnsemblMetazoa"/>
        </authorList>
    </citation>
    <scope>IDENTIFICATION</scope>
    <source>
        <strain evidence="7">DF5081</strain>
    </source>
</reference>
<evidence type="ECO:0000256" key="1">
    <source>
        <dbReference type="ARBA" id="ARBA00022598"/>
    </source>
</evidence>
<keyword evidence="4" id="KW-0648">Protein biosynthesis</keyword>
<dbReference type="PANTHER" id="PTHR42780">
    <property type="entry name" value="SOLEUCYL-TRNA SYNTHETASE"/>
    <property type="match status" value="1"/>
</dbReference>
<evidence type="ECO:0000256" key="5">
    <source>
        <dbReference type="ARBA" id="ARBA00023146"/>
    </source>
</evidence>
<keyword evidence="5" id="KW-0030">Aminoacyl-tRNA synthetase</keyword>
<sequence length="461" mass="51479">MNKHVASENVMDRWIESFTNSLVAFVRKEMDSYKLYAVVGPLTKFFDTLTNIYIRLNRKRVKGDSGLHDQEHALAALGRVLILIVRLMAPFTPFFCEHIWANLKKVIGSSEESVHFLMLPKPDESLIDESVERRVEVMRNVIDLVRLVRDREGIAVKYPLKEMIVINRDNQFLEDVKSLEQYVLLELNVRKLTVSQDKEKYGITLKAEPNFKLLGARLKGEQKKVADYLKNKITEAELEKFLLEGKLTVLGHELTSEEVSVSYANGADQGHGYKTHSDAKTIVMVDTTEDESLVEEGLCREVTNRVQRLRKQGKLVSTDSAQVYLVVHPATSQLAQVVAAKLKDIESATGTPIKLGVPPAGGKTPTTTSKSAVKDAEVELWLLTDGVGFEGITVVDGSKKVQVHVKTENQKLRGYADLLYHVRSALDLWGGKVALKNADGTLVHPTVEVDSLAGQTLHLVK</sequence>
<dbReference type="GO" id="GO:0004822">
    <property type="term" value="F:isoleucine-tRNA ligase activity"/>
    <property type="evidence" value="ECO:0007669"/>
    <property type="project" value="InterPro"/>
</dbReference>
<dbReference type="Gene3D" id="1.10.730.10">
    <property type="entry name" value="Isoleucyl-tRNA Synthetase, Domain 1"/>
    <property type="match status" value="1"/>
</dbReference>
<evidence type="ECO:0000256" key="3">
    <source>
        <dbReference type="ARBA" id="ARBA00022840"/>
    </source>
</evidence>
<evidence type="ECO:0000256" key="4">
    <source>
        <dbReference type="ARBA" id="ARBA00022917"/>
    </source>
</evidence>
<keyword evidence="1" id="KW-0436">Ligase</keyword>
<name>A0A8R1E1M7_CAEJA</name>
<feature type="domain" description="Methionyl/Valyl/Leucyl/Isoleucyl-tRNA synthetase anticodon-binding" evidence="6">
    <location>
        <begin position="12"/>
        <end position="162"/>
    </location>
</feature>
<dbReference type="InterPro" id="IPR023586">
    <property type="entry name" value="Ile-tRNA-ligase_type2"/>
</dbReference>
<organism evidence="7 8">
    <name type="scientific">Caenorhabditis japonica</name>
    <dbReference type="NCBI Taxonomy" id="281687"/>
    <lineage>
        <taxon>Eukaryota</taxon>
        <taxon>Metazoa</taxon>
        <taxon>Ecdysozoa</taxon>
        <taxon>Nematoda</taxon>
        <taxon>Chromadorea</taxon>
        <taxon>Rhabditida</taxon>
        <taxon>Rhabditina</taxon>
        <taxon>Rhabditomorpha</taxon>
        <taxon>Rhabditoidea</taxon>
        <taxon>Rhabditidae</taxon>
        <taxon>Peloderinae</taxon>
        <taxon>Caenorhabditis</taxon>
    </lineage>
</organism>
<keyword evidence="2" id="KW-0547">Nucleotide-binding</keyword>
<dbReference type="GO" id="GO:0000049">
    <property type="term" value="F:tRNA binding"/>
    <property type="evidence" value="ECO:0007669"/>
    <property type="project" value="InterPro"/>
</dbReference>
<dbReference type="AlphaFoldDB" id="A0A8R1E1M7"/>
<dbReference type="GO" id="GO:0006428">
    <property type="term" value="P:isoleucyl-tRNA aminoacylation"/>
    <property type="evidence" value="ECO:0007669"/>
    <property type="project" value="TreeGrafter"/>
</dbReference>
<reference evidence="8" key="1">
    <citation type="submission" date="2010-08" db="EMBL/GenBank/DDBJ databases">
        <authorList>
            <consortium name="Caenorhabditis japonica Sequencing Consortium"/>
            <person name="Wilson R.K."/>
        </authorList>
    </citation>
    <scope>NUCLEOTIDE SEQUENCE [LARGE SCALE GENOMIC DNA]</scope>
    <source>
        <strain evidence="8">DF5081</strain>
    </source>
</reference>
<dbReference type="Pfam" id="PF08264">
    <property type="entry name" value="Anticodon_1"/>
    <property type="match status" value="1"/>
</dbReference>
<dbReference type="PANTHER" id="PTHR42780:SF1">
    <property type="entry name" value="ISOLEUCINE--TRNA LIGASE, CYTOPLASMIC"/>
    <property type="match status" value="1"/>
</dbReference>
<dbReference type="Pfam" id="PF19302">
    <property type="entry name" value="DUF5915"/>
    <property type="match status" value="1"/>
</dbReference>
<keyword evidence="3" id="KW-0067">ATP-binding</keyword>
<dbReference type="CDD" id="cd07961">
    <property type="entry name" value="Anticodon_Ia_Ile_ABEc"/>
    <property type="match status" value="1"/>
</dbReference>
<evidence type="ECO:0000313" key="7">
    <source>
        <dbReference type="EnsemblMetazoa" id="CJA16530.1"/>
    </source>
</evidence>
<dbReference type="EnsemblMetazoa" id="CJA16530.1">
    <property type="protein sequence ID" value="CJA16530.1"/>
    <property type="gene ID" value="WBGene00135732"/>
</dbReference>
<dbReference type="InterPro" id="IPR013155">
    <property type="entry name" value="M/V/L/I-tRNA-synth_anticd-bd"/>
</dbReference>
<evidence type="ECO:0000259" key="6">
    <source>
        <dbReference type="Pfam" id="PF08264"/>
    </source>
</evidence>
<dbReference type="InterPro" id="IPR033709">
    <property type="entry name" value="Anticodon_Ile_ABEc"/>
</dbReference>
<protein>
    <submittedName>
        <fullName evidence="7">Anticodon_1 domain-containing protein</fullName>
    </submittedName>
</protein>
<evidence type="ECO:0000256" key="2">
    <source>
        <dbReference type="ARBA" id="ARBA00022741"/>
    </source>
</evidence>
<accession>A0A8R1E1M7</accession>